<evidence type="ECO:0000256" key="1">
    <source>
        <dbReference type="ARBA" id="ARBA00002634"/>
    </source>
</evidence>
<evidence type="ECO:0000256" key="4">
    <source>
        <dbReference type="ARBA" id="ARBA00011738"/>
    </source>
</evidence>
<evidence type="ECO:0000313" key="21">
    <source>
        <dbReference type="Proteomes" id="UP001198163"/>
    </source>
</evidence>
<evidence type="ECO:0000256" key="6">
    <source>
        <dbReference type="ARBA" id="ARBA00014679"/>
    </source>
</evidence>
<evidence type="ECO:0000256" key="11">
    <source>
        <dbReference type="ARBA" id="ARBA00022694"/>
    </source>
</evidence>
<dbReference type="GO" id="GO:0002939">
    <property type="term" value="P:tRNA N1-guanine methylation"/>
    <property type="evidence" value="ECO:0007669"/>
    <property type="project" value="TreeGrafter"/>
</dbReference>
<comment type="function">
    <text evidence="1 15 17">Specifically methylates guanosine-37 in various tRNAs.</text>
</comment>
<gene>
    <name evidence="15 20" type="primary">trmD</name>
    <name evidence="20" type="ORF">K7J14_01780</name>
</gene>
<evidence type="ECO:0000256" key="7">
    <source>
        <dbReference type="ARBA" id="ARBA00022490"/>
    </source>
</evidence>
<comment type="similarity">
    <text evidence="3 15 17">Belongs to the RNA methyltransferase TrmD family.</text>
</comment>
<feature type="binding site" evidence="15 16">
    <location>
        <begin position="144"/>
        <end position="149"/>
    </location>
    <ligand>
        <name>S-adenosyl-L-methionine</name>
        <dbReference type="ChEBI" id="CHEBI:59789"/>
    </ligand>
</feature>
<dbReference type="InterPro" id="IPR016009">
    <property type="entry name" value="tRNA_MeTrfase_TRMD/TRM10"/>
</dbReference>
<evidence type="ECO:0000256" key="9">
    <source>
        <dbReference type="ARBA" id="ARBA00022679"/>
    </source>
</evidence>
<dbReference type="Proteomes" id="UP001198163">
    <property type="component" value="Unassembled WGS sequence"/>
</dbReference>
<dbReference type="AlphaFoldDB" id="A0AAE3JH93"/>
<feature type="region of interest" description="Disordered" evidence="18">
    <location>
        <begin position="250"/>
        <end position="271"/>
    </location>
</feature>
<evidence type="ECO:0000313" key="20">
    <source>
        <dbReference type="EMBL" id="MCD1653427.1"/>
    </source>
</evidence>
<keyword evidence="8 15" id="KW-0489">Methyltransferase</keyword>
<feature type="domain" description="tRNA methyltransferase TRMD/TRM10-type" evidence="19">
    <location>
        <begin position="1"/>
        <end position="236"/>
    </location>
</feature>
<sequence length="271" mass="30589">MKFHVLTLFPEIPQAFFDNSIMARAVKKGIIAYNLVNIRDFAFNKHKSCDDKPYGAVNDKHVPGMLMLPEPLALALESVGAGFKSPETASNRPRVVYVTPSGTPLTQRLAQELSHEEELVFICGRYEGIDQRIIDGWVDDEISIGDYVMSSGELAATVIIDTVYRLIDGVISSESLAEESFSDGLLEYPQYTRPEIFRDMSVPEMLLSGHHENIRRWRLRKRVEKTLRVRPDLIEQARISGSLSEEAEKIIKELQNGNGSDPNDRRKPEKG</sequence>
<comment type="catalytic activity">
    <reaction evidence="14 15 17">
        <text>guanosine(37) in tRNA + S-adenosyl-L-methionine = N(1)-methylguanosine(37) in tRNA + S-adenosyl-L-homocysteine + H(+)</text>
        <dbReference type="Rhea" id="RHEA:36899"/>
        <dbReference type="Rhea" id="RHEA-COMP:10145"/>
        <dbReference type="Rhea" id="RHEA-COMP:10147"/>
        <dbReference type="ChEBI" id="CHEBI:15378"/>
        <dbReference type="ChEBI" id="CHEBI:57856"/>
        <dbReference type="ChEBI" id="CHEBI:59789"/>
        <dbReference type="ChEBI" id="CHEBI:73542"/>
        <dbReference type="ChEBI" id="CHEBI:74269"/>
        <dbReference type="EC" id="2.1.1.228"/>
    </reaction>
</comment>
<evidence type="ECO:0000256" key="16">
    <source>
        <dbReference type="PIRSR" id="PIRSR000386-1"/>
    </source>
</evidence>
<keyword evidence="21" id="KW-1185">Reference proteome</keyword>
<evidence type="ECO:0000256" key="2">
    <source>
        <dbReference type="ARBA" id="ARBA00004496"/>
    </source>
</evidence>
<dbReference type="CDD" id="cd18080">
    <property type="entry name" value="TrmD-like"/>
    <property type="match status" value="1"/>
</dbReference>
<evidence type="ECO:0000256" key="12">
    <source>
        <dbReference type="ARBA" id="ARBA00029736"/>
    </source>
</evidence>
<dbReference type="PIRSF" id="PIRSF000386">
    <property type="entry name" value="tRNA_mtase"/>
    <property type="match status" value="1"/>
</dbReference>
<dbReference type="NCBIfam" id="NF000648">
    <property type="entry name" value="PRK00026.1"/>
    <property type="match status" value="1"/>
</dbReference>
<dbReference type="InterPro" id="IPR023148">
    <property type="entry name" value="tRNA_m1G_MeTrfase_C_sf"/>
</dbReference>
<dbReference type="EC" id="2.1.1.228" evidence="5 15"/>
<dbReference type="FunFam" id="1.10.1270.20:FF:000001">
    <property type="entry name" value="tRNA (guanine-N(1)-)-methyltransferase"/>
    <property type="match status" value="1"/>
</dbReference>
<evidence type="ECO:0000256" key="15">
    <source>
        <dbReference type="HAMAP-Rule" id="MF_00605"/>
    </source>
</evidence>
<dbReference type="InterPro" id="IPR002649">
    <property type="entry name" value="tRNA_m1G_MeTrfase_TrmD"/>
</dbReference>
<accession>A0AAE3JH93</accession>
<dbReference type="InterPro" id="IPR029028">
    <property type="entry name" value="Alpha/beta_knot_MTases"/>
</dbReference>
<comment type="subcellular location">
    <subcellularLocation>
        <location evidence="2 15 17">Cytoplasm</location>
    </subcellularLocation>
</comment>
<dbReference type="RefSeq" id="WP_230752401.1">
    <property type="nucleotide sequence ID" value="NZ_JAINWA010000001.1"/>
</dbReference>
<feature type="binding site" evidence="15 16">
    <location>
        <position position="124"/>
    </location>
    <ligand>
        <name>S-adenosyl-L-methionine</name>
        <dbReference type="ChEBI" id="CHEBI:59789"/>
    </ligand>
</feature>
<evidence type="ECO:0000256" key="8">
    <source>
        <dbReference type="ARBA" id="ARBA00022603"/>
    </source>
</evidence>
<comment type="subunit">
    <text evidence="4 15 17">Homodimer.</text>
</comment>
<dbReference type="PANTHER" id="PTHR46417:SF1">
    <property type="entry name" value="TRNA (GUANINE-N(1)-)-METHYLTRANSFERASE"/>
    <property type="match status" value="1"/>
</dbReference>
<name>A0AAE3JH93_9SPIR</name>
<dbReference type="Gene3D" id="3.40.1280.10">
    <property type="match status" value="1"/>
</dbReference>
<protein>
    <recommendedName>
        <fullName evidence="6 15">tRNA (guanine-N(1)-)-methyltransferase</fullName>
        <ecNumber evidence="5 15">2.1.1.228</ecNumber>
    </recommendedName>
    <alternativeName>
        <fullName evidence="12 15">M1G-methyltransferase</fullName>
    </alternativeName>
    <alternativeName>
        <fullName evidence="13 15">tRNA [GM37] methyltransferase</fullName>
    </alternativeName>
</protein>
<evidence type="ECO:0000256" key="5">
    <source>
        <dbReference type="ARBA" id="ARBA00012807"/>
    </source>
</evidence>
<dbReference type="GO" id="GO:0005829">
    <property type="term" value="C:cytosol"/>
    <property type="evidence" value="ECO:0007669"/>
    <property type="project" value="TreeGrafter"/>
</dbReference>
<evidence type="ECO:0000256" key="14">
    <source>
        <dbReference type="ARBA" id="ARBA00047783"/>
    </source>
</evidence>
<keyword evidence="9 15" id="KW-0808">Transferase</keyword>
<keyword evidence="10 15" id="KW-0949">S-adenosyl-L-methionine</keyword>
<evidence type="ECO:0000256" key="10">
    <source>
        <dbReference type="ARBA" id="ARBA00022691"/>
    </source>
</evidence>
<evidence type="ECO:0000256" key="17">
    <source>
        <dbReference type="RuleBase" id="RU003464"/>
    </source>
</evidence>
<dbReference type="Gene3D" id="1.10.1270.20">
    <property type="entry name" value="tRNA(m1g37)methyltransferase, domain 2"/>
    <property type="match status" value="1"/>
</dbReference>
<dbReference type="NCBIfam" id="TIGR00088">
    <property type="entry name" value="trmD"/>
    <property type="match status" value="1"/>
</dbReference>
<dbReference type="InterPro" id="IPR029026">
    <property type="entry name" value="tRNA_m1G_MTases_N"/>
</dbReference>
<evidence type="ECO:0000256" key="13">
    <source>
        <dbReference type="ARBA" id="ARBA00033392"/>
    </source>
</evidence>
<dbReference type="Pfam" id="PF01746">
    <property type="entry name" value="tRNA_m1G_MT"/>
    <property type="match status" value="1"/>
</dbReference>
<dbReference type="PANTHER" id="PTHR46417">
    <property type="entry name" value="TRNA (GUANINE-N(1)-)-METHYLTRANSFERASE"/>
    <property type="match status" value="1"/>
</dbReference>
<evidence type="ECO:0000256" key="3">
    <source>
        <dbReference type="ARBA" id="ARBA00007630"/>
    </source>
</evidence>
<dbReference type="SUPFAM" id="SSF75217">
    <property type="entry name" value="alpha/beta knot"/>
    <property type="match status" value="1"/>
</dbReference>
<dbReference type="EMBL" id="JAINWA010000001">
    <property type="protein sequence ID" value="MCD1653427.1"/>
    <property type="molecule type" value="Genomic_DNA"/>
</dbReference>
<keyword evidence="7 15" id="KW-0963">Cytoplasm</keyword>
<keyword evidence="11 15" id="KW-0819">tRNA processing</keyword>
<feature type="compositionally biased region" description="Basic and acidic residues" evidence="18">
    <location>
        <begin position="262"/>
        <end position="271"/>
    </location>
</feature>
<comment type="caution">
    <text evidence="20">The sequence shown here is derived from an EMBL/GenBank/DDBJ whole genome shotgun (WGS) entry which is preliminary data.</text>
</comment>
<organism evidence="20 21">
    <name type="scientific">Teretinema zuelzerae</name>
    <dbReference type="NCBI Taxonomy" id="156"/>
    <lineage>
        <taxon>Bacteria</taxon>
        <taxon>Pseudomonadati</taxon>
        <taxon>Spirochaetota</taxon>
        <taxon>Spirochaetia</taxon>
        <taxon>Spirochaetales</taxon>
        <taxon>Treponemataceae</taxon>
        <taxon>Teretinema</taxon>
    </lineage>
</organism>
<reference evidence="20" key="1">
    <citation type="submission" date="2021-08" db="EMBL/GenBank/DDBJ databases">
        <title>Comparative analyses of Brucepasteria parasyntrophica and Teretinema zuelzerae.</title>
        <authorList>
            <person name="Song Y."/>
            <person name="Brune A."/>
        </authorList>
    </citation>
    <scope>NUCLEOTIDE SEQUENCE</scope>
    <source>
        <strain evidence="20">DSM 1903</strain>
    </source>
</reference>
<dbReference type="HAMAP" id="MF_00605">
    <property type="entry name" value="TrmD"/>
    <property type="match status" value="1"/>
</dbReference>
<evidence type="ECO:0000259" key="19">
    <source>
        <dbReference type="Pfam" id="PF01746"/>
    </source>
</evidence>
<evidence type="ECO:0000256" key="18">
    <source>
        <dbReference type="SAM" id="MobiDB-lite"/>
    </source>
</evidence>
<proteinExistence type="inferred from homology"/>
<dbReference type="GO" id="GO:0052906">
    <property type="term" value="F:tRNA (guanine(37)-N1)-methyltransferase activity"/>
    <property type="evidence" value="ECO:0007669"/>
    <property type="project" value="UniProtKB-UniRule"/>
</dbReference>